<keyword evidence="6" id="KW-0418">Kinase</keyword>
<keyword evidence="5" id="KW-0808">Transferase</keyword>
<dbReference type="Gene3D" id="3.30.565.10">
    <property type="entry name" value="Histidine kinase-like ATPase, C-terminal domain"/>
    <property type="match status" value="1"/>
</dbReference>
<dbReference type="PANTHER" id="PTHR45453">
    <property type="entry name" value="PHOSPHATE REGULON SENSOR PROTEIN PHOR"/>
    <property type="match status" value="1"/>
</dbReference>
<evidence type="ECO:0000259" key="10">
    <source>
        <dbReference type="PROSITE" id="PS50109"/>
    </source>
</evidence>
<dbReference type="FunFam" id="1.10.287.130:FF:000001">
    <property type="entry name" value="Two-component sensor histidine kinase"/>
    <property type="match status" value="1"/>
</dbReference>
<dbReference type="InterPro" id="IPR036097">
    <property type="entry name" value="HisK_dim/P_sf"/>
</dbReference>
<sequence>MKQPFVNSPFWRQITGVALGGALALLGMEAWKRRSGLAALPFLLFFILCLALLVWLIIRSAVRNTEREQQQEIALVTKLLAERQEGFAFHPIQENMTVEVSDLCQQIRKICNRLLLTRYRLQSRENRVRFIFANLNEGFVLLDQKRHVLSYNHIAQQILGIPDESENKLVQEVIHSHRIQEGISYVLEGRDFSAFDIHLPDGRIFSIQIRLVKQEEPRRKCSVLILALDVTADRTALQQRQDFFSNASHEMRTPITSILGFSEMLEQGMISDPEQMAQSVHIIRREASRMSRIINDLLFISKLENEDEPTDAPPINVLEIAQEIKETLTPDMQERNITMEISGGNFQAAIPYSHLHSLLANLMQNAVKYNVENGSVWVRIETDGRLLRIGVRDTGIGIPDEMKTRVFERFFRVDKGRSRGVGGTGLGLSIVKHLVTLYHGSISLDSTLGKGSFFQLTLQLPTPIVPAS</sequence>
<evidence type="ECO:0000256" key="2">
    <source>
        <dbReference type="ARBA" id="ARBA00004370"/>
    </source>
</evidence>
<dbReference type="SMART" id="SM00091">
    <property type="entry name" value="PAS"/>
    <property type="match status" value="1"/>
</dbReference>
<reference evidence="11" key="2">
    <citation type="journal article" date="2021" name="PeerJ">
        <title>Extensive microbial diversity within the chicken gut microbiome revealed by metagenomics and culture.</title>
        <authorList>
            <person name="Gilroy R."/>
            <person name="Ravi A."/>
            <person name="Getino M."/>
            <person name="Pursley I."/>
            <person name="Horton D.L."/>
            <person name="Alikhan N.F."/>
            <person name="Baker D."/>
            <person name="Gharbi K."/>
            <person name="Hall N."/>
            <person name="Watson M."/>
            <person name="Adriaenssens E.M."/>
            <person name="Foster-Nyarko E."/>
            <person name="Jarju S."/>
            <person name="Secka A."/>
            <person name="Antonio M."/>
            <person name="Oren A."/>
            <person name="Chaudhuri R.R."/>
            <person name="La Ragione R."/>
            <person name="Hildebrand F."/>
            <person name="Pallen M.J."/>
        </authorList>
    </citation>
    <scope>NUCLEOTIDE SEQUENCE</scope>
    <source>
        <strain evidence="11">CHK199-13235</strain>
    </source>
</reference>
<keyword evidence="4" id="KW-0597">Phosphoprotein</keyword>
<feature type="domain" description="Histidine kinase" evidence="10">
    <location>
        <begin position="246"/>
        <end position="462"/>
    </location>
</feature>
<evidence type="ECO:0000256" key="9">
    <source>
        <dbReference type="SAM" id="Phobius"/>
    </source>
</evidence>
<evidence type="ECO:0000256" key="7">
    <source>
        <dbReference type="ARBA" id="ARBA00023012"/>
    </source>
</evidence>
<protein>
    <recommendedName>
        <fullName evidence="3">histidine kinase</fullName>
        <ecNumber evidence="3">2.7.13.3</ecNumber>
    </recommendedName>
</protein>
<dbReference type="CDD" id="cd00075">
    <property type="entry name" value="HATPase"/>
    <property type="match status" value="1"/>
</dbReference>
<dbReference type="SUPFAM" id="SSF47384">
    <property type="entry name" value="Homodimeric domain of signal transducing histidine kinase"/>
    <property type="match status" value="1"/>
</dbReference>
<comment type="catalytic activity">
    <reaction evidence="1">
        <text>ATP + protein L-histidine = ADP + protein N-phospho-L-histidine.</text>
        <dbReference type="EC" id="2.7.13.3"/>
    </reaction>
</comment>
<dbReference type="InterPro" id="IPR000014">
    <property type="entry name" value="PAS"/>
</dbReference>
<dbReference type="Gene3D" id="1.10.287.130">
    <property type="match status" value="1"/>
</dbReference>
<feature type="transmembrane region" description="Helical" evidence="9">
    <location>
        <begin position="38"/>
        <end position="58"/>
    </location>
</feature>
<dbReference type="Pfam" id="PF02518">
    <property type="entry name" value="HATPase_c"/>
    <property type="match status" value="1"/>
</dbReference>
<dbReference type="SMART" id="SM00388">
    <property type="entry name" value="HisKA"/>
    <property type="match status" value="1"/>
</dbReference>
<reference evidence="11" key="1">
    <citation type="submission" date="2020-10" db="EMBL/GenBank/DDBJ databases">
        <authorList>
            <person name="Gilroy R."/>
        </authorList>
    </citation>
    <scope>NUCLEOTIDE SEQUENCE</scope>
    <source>
        <strain evidence="11">CHK199-13235</strain>
    </source>
</reference>
<dbReference type="InterPro" id="IPR005467">
    <property type="entry name" value="His_kinase_dom"/>
</dbReference>
<comment type="subcellular location">
    <subcellularLocation>
        <location evidence="2">Membrane</location>
    </subcellularLocation>
</comment>
<dbReference type="EMBL" id="DVJP01000073">
    <property type="protein sequence ID" value="HIS77342.1"/>
    <property type="molecule type" value="Genomic_DNA"/>
</dbReference>
<dbReference type="AlphaFoldDB" id="A0A9D1FP98"/>
<dbReference type="SUPFAM" id="SSF55874">
    <property type="entry name" value="ATPase domain of HSP90 chaperone/DNA topoisomerase II/histidine kinase"/>
    <property type="match status" value="1"/>
</dbReference>
<dbReference type="GO" id="GO:0004721">
    <property type="term" value="F:phosphoprotein phosphatase activity"/>
    <property type="evidence" value="ECO:0007669"/>
    <property type="project" value="TreeGrafter"/>
</dbReference>
<dbReference type="InterPro" id="IPR003661">
    <property type="entry name" value="HisK_dim/P_dom"/>
</dbReference>
<dbReference type="InterPro" id="IPR050351">
    <property type="entry name" value="BphY/WalK/GraS-like"/>
</dbReference>
<keyword evidence="9" id="KW-0812">Transmembrane</keyword>
<dbReference type="FunFam" id="3.30.565.10:FF:000006">
    <property type="entry name" value="Sensor histidine kinase WalK"/>
    <property type="match status" value="1"/>
</dbReference>
<keyword evidence="9" id="KW-1133">Transmembrane helix</keyword>
<dbReference type="GO" id="GO:0005886">
    <property type="term" value="C:plasma membrane"/>
    <property type="evidence" value="ECO:0007669"/>
    <property type="project" value="TreeGrafter"/>
</dbReference>
<gene>
    <name evidence="11" type="ORF">IAB51_11150</name>
</gene>
<dbReference type="InterPro" id="IPR036890">
    <property type="entry name" value="HATPase_C_sf"/>
</dbReference>
<dbReference type="SMART" id="SM00387">
    <property type="entry name" value="HATPase_c"/>
    <property type="match status" value="1"/>
</dbReference>
<dbReference type="InterPro" id="IPR004358">
    <property type="entry name" value="Sig_transdc_His_kin-like_C"/>
</dbReference>
<evidence type="ECO:0000256" key="5">
    <source>
        <dbReference type="ARBA" id="ARBA00022679"/>
    </source>
</evidence>
<feature type="transmembrane region" description="Helical" evidence="9">
    <location>
        <begin position="12"/>
        <end position="31"/>
    </location>
</feature>
<dbReference type="PANTHER" id="PTHR45453:SF1">
    <property type="entry name" value="PHOSPHATE REGULON SENSOR PROTEIN PHOR"/>
    <property type="match status" value="1"/>
</dbReference>
<keyword evidence="7" id="KW-0902">Two-component regulatory system</keyword>
<proteinExistence type="predicted"/>
<dbReference type="GO" id="GO:0016036">
    <property type="term" value="P:cellular response to phosphate starvation"/>
    <property type="evidence" value="ECO:0007669"/>
    <property type="project" value="TreeGrafter"/>
</dbReference>
<evidence type="ECO:0000256" key="8">
    <source>
        <dbReference type="ARBA" id="ARBA00023136"/>
    </source>
</evidence>
<evidence type="ECO:0000313" key="11">
    <source>
        <dbReference type="EMBL" id="HIS77342.1"/>
    </source>
</evidence>
<dbReference type="Gene3D" id="3.30.450.20">
    <property type="entry name" value="PAS domain"/>
    <property type="match status" value="1"/>
</dbReference>
<dbReference type="Pfam" id="PF00512">
    <property type="entry name" value="HisKA"/>
    <property type="match status" value="1"/>
</dbReference>
<dbReference type="CDD" id="cd00082">
    <property type="entry name" value="HisKA"/>
    <property type="match status" value="1"/>
</dbReference>
<evidence type="ECO:0000313" key="12">
    <source>
        <dbReference type="Proteomes" id="UP000824002"/>
    </source>
</evidence>
<name>A0A9D1FP98_9FIRM</name>
<accession>A0A9D1FP98</accession>
<dbReference type="GO" id="GO:0000155">
    <property type="term" value="F:phosphorelay sensor kinase activity"/>
    <property type="evidence" value="ECO:0007669"/>
    <property type="project" value="InterPro"/>
</dbReference>
<organism evidence="11 12">
    <name type="scientific">Candidatus Merdivicinus excrementipullorum</name>
    <dbReference type="NCBI Taxonomy" id="2840867"/>
    <lineage>
        <taxon>Bacteria</taxon>
        <taxon>Bacillati</taxon>
        <taxon>Bacillota</taxon>
        <taxon>Clostridia</taxon>
        <taxon>Eubacteriales</taxon>
        <taxon>Oscillospiraceae</taxon>
        <taxon>Oscillospiraceae incertae sedis</taxon>
        <taxon>Candidatus Merdivicinus</taxon>
    </lineage>
</organism>
<dbReference type="Proteomes" id="UP000824002">
    <property type="component" value="Unassembled WGS sequence"/>
</dbReference>
<dbReference type="SUPFAM" id="SSF55785">
    <property type="entry name" value="PYP-like sensor domain (PAS domain)"/>
    <property type="match status" value="1"/>
</dbReference>
<evidence type="ECO:0000256" key="6">
    <source>
        <dbReference type="ARBA" id="ARBA00022777"/>
    </source>
</evidence>
<evidence type="ECO:0000256" key="1">
    <source>
        <dbReference type="ARBA" id="ARBA00000085"/>
    </source>
</evidence>
<comment type="caution">
    <text evidence="11">The sequence shown here is derived from an EMBL/GenBank/DDBJ whole genome shotgun (WGS) entry which is preliminary data.</text>
</comment>
<evidence type="ECO:0000256" key="4">
    <source>
        <dbReference type="ARBA" id="ARBA00022553"/>
    </source>
</evidence>
<evidence type="ECO:0000256" key="3">
    <source>
        <dbReference type="ARBA" id="ARBA00012438"/>
    </source>
</evidence>
<keyword evidence="8 9" id="KW-0472">Membrane</keyword>
<dbReference type="EC" id="2.7.13.3" evidence="3"/>
<dbReference type="CDD" id="cd00130">
    <property type="entry name" value="PAS"/>
    <property type="match status" value="1"/>
</dbReference>
<dbReference type="InterPro" id="IPR035965">
    <property type="entry name" value="PAS-like_dom_sf"/>
</dbReference>
<dbReference type="InterPro" id="IPR003594">
    <property type="entry name" value="HATPase_dom"/>
</dbReference>
<dbReference type="PRINTS" id="PR00344">
    <property type="entry name" value="BCTRLSENSOR"/>
</dbReference>
<dbReference type="PROSITE" id="PS50109">
    <property type="entry name" value="HIS_KIN"/>
    <property type="match status" value="1"/>
</dbReference>